<evidence type="ECO:0000256" key="7">
    <source>
        <dbReference type="SAM" id="MobiDB-lite"/>
    </source>
</evidence>
<evidence type="ECO:0000313" key="10">
    <source>
        <dbReference type="Proteomes" id="UP001177140"/>
    </source>
</evidence>
<dbReference type="AlphaFoldDB" id="A0AA41VYK9"/>
<dbReference type="PANTHER" id="PTHR31218">
    <property type="entry name" value="WAT1-RELATED PROTEIN"/>
    <property type="match status" value="1"/>
</dbReference>
<feature type="domain" description="EamA" evidence="8">
    <location>
        <begin position="186"/>
        <end position="324"/>
    </location>
</feature>
<evidence type="ECO:0000259" key="8">
    <source>
        <dbReference type="Pfam" id="PF00892"/>
    </source>
</evidence>
<feature type="transmembrane region" description="Helical" evidence="6">
    <location>
        <begin position="185"/>
        <end position="204"/>
    </location>
</feature>
<feature type="transmembrane region" description="Helical" evidence="6">
    <location>
        <begin position="216"/>
        <end position="236"/>
    </location>
</feature>
<dbReference type="GO" id="GO:0016020">
    <property type="term" value="C:membrane"/>
    <property type="evidence" value="ECO:0007669"/>
    <property type="project" value="UniProtKB-SubCell"/>
</dbReference>
<feature type="compositionally biased region" description="Polar residues" evidence="7">
    <location>
        <begin position="367"/>
        <end position="376"/>
    </location>
</feature>
<evidence type="ECO:0000256" key="4">
    <source>
        <dbReference type="ARBA" id="ARBA00022989"/>
    </source>
</evidence>
<feature type="transmembrane region" description="Helical" evidence="6">
    <location>
        <begin position="306"/>
        <end position="325"/>
    </location>
</feature>
<feature type="transmembrane region" description="Helical" evidence="6">
    <location>
        <begin position="256"/>
        <end position="274"/>
    </location>
</feature>
<feature type="region of interest" description="Disordered" evidence="7">
    <location>
        <begin position="346"/>
        <end position="376"/>
    </location>
</feature>
<dbReference type="GO" id="GO:0022857">
    <property type="term" value="F:transmembrane transporter activity"/>
    <property type="evidence" value="ECO:0007669"/>
    <property type="project" value="InterPro"/>
</dbReference>
<keyword evidence="10" id="KW-1185">Reference proteome</keyword>
<keyword evidence="4 6" id="KW-1133">Transmembrane helix</keyword>
<accession>A0AA41VYK9</accession>
<feature type="transmembrane region" description="Helical" evidence="6">
    <location>
        <begin position="131"/>
        <end position="151"/>
    </location>
</feature>
<evidence type="ECO:0000256" key="5">
    <source>
        <dbReference type="ARBA" id="ARBA00023136"/>
    </source>
</evidence>
<evidence type="ECO:0000256" key="6">
    <source>
        <dbReference type="RuleBase" id="RU363077"/>
    </source>
</evidence>
<name>A0AA41VYK9_PAPNU</name>
<dbReference type="InterPro" id="IPR030184">
    <property type="entry name" value="WAT1-related"/>
</dbReference>
<feature type="transmembrane region" description="Helical" evidence="6">
    <location>
        <begin position="281"/>
        <end position="300"/>
    </location>
</feature>
<dbReference type="Proteomes" id="UP001177140">
    <property type="component" value="Unassembled WGS sequence"/>
</dbReference>
<keyword evidence="5 6" id="KW-0472">Membrane</keyword>
<dbReference type="InterPro" id="IPR000620">
    <property type="entry name" value="EamA_dom"/>
</dbReference>
<keyword evidence="3 6" id="KW-0812">Transmembrane</keyword>
<comment type="similarity">
    <text evidence="2 6">Belongs to the drug/metabolite transporter (DMT) superfamily. Plant drug/metabolite exporter (P-DME) (TC 2.A.7.4) family.</text>
</comment>
<comment type="caution">
    <text evidence="9">The sequence shown here is derived from an EMBL/GenBank/DDBJ whole genome shotgun (WGS) entry which is preliminary data.</text>
</comment>
<evidence type="ECO:0000256" key="2">
    <source>
        <dbReference type="ARBA" id="ARBA00007635"/>
    </source>
</evidence>
<feature type="transmembrane region" description="Helical" evidence="6">
    <location>
        <begin position="72"/>
        <end position="92"/>
    </location>
</feature>
<dbReference type="InterPro" id="IPR037185">
    <property type="entry name" value="EmrE-like"/>
</dbReference>
<organism evidence="9 10">
    <name type="scientific">Papaver nudicaule</name>
    <name type="common">Iceland poppy</name>
    <dbReference type="NCBI Taxonomy" id="74823"/>
    <lineage>
        <taxon>Eukaryota</taxon>
        <taxon>Viridiplantae</taxon>
        <taxon>Streptophyta</taxon>
        <taxon>Embryophyta</taxon>
        <taxon>Tracheophyta</taxon>
        <taxon>Spermatophyta</taxon>
        <taxon>Magnoliopsida</taxon>
        <taxon>Ranunculales</taxon>
        <taxon>Papaveraceae</taxon>
        <taxon>Papaveroideae</taxon>
        <taxon>Papaver</taxon>
    </lineage>
</organism>
<gene>
    <name evidence="9" type="ORF">MKW94_024384</name>
</gene>
<feature type="transmembrane region" description="Helical" evidence="6">
    <location>
        <begin position="98"/>
        <end position="119"/>
    </location>
</feature>
<dbReference type="Pfam" id="PF00892">
    <property type="entry name" value="EamA"/>
    <property type="match status" value="2"/>
</dbReference>
<comment type="subcellular location">
    <subcellularLocation>
        <location evidence="1 6">Membrane</location>
        <topology evidence="1 6">Multi-pass membrane protein</topology>
    </subcellularLocation>
</comment>
<dbReference type="EMBL" id="JAJJMA010318173">
    <property type="protein sequence ID" value="MCL7049615.1"/>
    <property type="molecule type" value="Genomic_DNA"/>
</dbReference>
<evidence type="ECO:0000313" key="9">
    <source>
        <dbReference type="EMBL" id="MCL7049615.1"/>
    </source>
</evidence>
<reference evidence="9" key="1">
    <citation type="submission" date="2022-03" db="EMBL/GenBank/DDBJ databases">
        <title>A functionally conserved STORR gene fusion in Papaver species that diverged 16.8 million years ago.</title>
        <authorList>
            <person name="Catania T."/>
        </authorList>
    </citation>
    <scope>NUCLEOTIDE SEQUENCE</scope>
    <source>
        <strain evidence="9">S-191538</strain>
    </source>
</reference>
<evidence type="ECO:0000256" key="1">
    <source>
        <dbReference type="ARBA" id="ARBA00004141"/>
    </source>
</evidence>
<evidence type="ECO:0000256" key="3">
    <source>
        <dbReference type="ARBA" id="ARBA00022692"/>
    </source>
</evidence>
<feature type="transmembrane region" description="Helical" evidence="6">
    <location>
        <begin position="44"/>
        <end position="60"/>
    </location>
</feature>
<feature type="domain" description="EamA" evidence="8">
    <location>
        <begin position="9"/>
        <end position="142"/>
    </location>
</feature>
<dbReference type="SUPFAM" id="SSF103481">
    <property type="entry name" value="Multidrug resistance efflux transporter EmrE"/>
    <property type="match status" value="2"/>
</dbReference>
<sequence length="376" mass="40966">MDSRDVLPVLAMILLQFVSAGNNIFCKLALDTGMHPNVMVAYRQIFATVILAPFAFFFEWKTLPKLTKYTAFQLFLCSLFGGTLHQCFYFAGLKNSTPTIACALLNLSPAITFIIAIPFRMETIGIKRLSGIAKVLATIVCVGGAMLMSFYKGSLINLGKSTLHWRFAEKIIAEHDSAAGKSSSLIGPVFVFIGVLSWSIWFIIQTKMNATFAAPYSTATIMCGLASIQCVLVGLYKDHSVAAWSLASTTRLIACLYSAAFASALAFVVISWCISKRGPLYVSMFNPLALAMVAFLGWAILDEKLYVGSAAGSAMILIGLYVVLWSKHEEMKNKIVKTSDNENRGMVVGDVEKGDGDTELPEIRQPTIPNGNVNTD</sequence>
<protein>
    <recommendedName>
        <fullName evidence="6">WAT1-related protein</fullName>
    </recommendedName>
</protein>
<proteinExistence type="inferred from homology"/>